<evidence type="ECO:0000256" key="6">
    <source>
        <dbReference type="ARBA" id="ARBA00022989"/>
    </source>
</evidence>
<comment type="caution">
    <text evidence="9">The sequence shown here is derived from an EMBL/GenBank/DDBJ whole genome shotgun (WGS) entry which is preliminary data.</text>
</comment>
<feature type="transmembrane region" description="Helical" evidence="8">
    <location>
        <begin position="254"/>
        <end position="274"/>
    </location>
</feature>
<dbReference type="Proteomes" id="UP000738349">
    <property type="component" value="Unassembled WGS sequence"/>
</dbReference>
<dbReference type="InterPro" id="IPR051629">
    <property type="entry name" value="Sulfite_efflux_TDT"/>
</dbReference>
<evidence type="ECO:0000256" key="1">
    <source>
        <dbReference type="ARBA" id="ARBA00004651"/>
    </source>
</evidence>
<sequence length="381" mass="41942">MPISTLRMAIRNVTTQWFLIPQGTGILSVILHQLDYQFDGLQTISIIFWFICIVTLCLFLLLYLTRLIFYPKEAFHAIATNTIEAACLSSISISFTSIIQMLSLVVIQNWGGHGWTTAVYVLWWINMGMAVAASFCIPILFIRSTTVQGGFEQAFTPAAQLPLIAALTSAAGAGTLCQSALLSNRQEVPMIIVGYLEIGVGIPMALALDTLFWGRHFLPRQSPDLNLPRDFAMQGLGKAILQGAFANYRNQMGVLWTSAAATTIGYGSIFFGLLSWATSLFWWFFATAGIVHALLSRAEGPGLPFSLSTWTIVFPWGVYTNAAVELGKLLDAHVFRVWSTILAVTLVVFWLTLTALTLKGILQGHLLGLDHGWKIRRAPHG</sequence>
<organism evidence="9 10">
    <name type="scientific">Dactylonectria macrodidyma</name>
    <dbReference type="NCBI Taxonomy" id="307937"/>
    <lineage>
        <taxon>Eukaryota</taxon>
        <taxon>Fungi</taxon>
        <taxon>Dikarya</taxon>
        <taxon>Ascomycota</taxon>
        <taxon>Pezizomycotina</taxon>
        <taxon>Sordariomycetes</taxon>
        <taxon>Hypocreomycetidae</taxon>
        <taxon>Hypocreales</taxon>
        <taxon>Nectriaceae</taxon>
        <taxon>Dactylonectria</taxon>
    </lineage>
</organism>
<keyword evidence="7 8" id="KW-0472">Membrane</keyword>
<keyword evidence="4" id="KW-1003">Cell membrane</keyword>
<dbReference type="OrthoDB" id="1099at2759"/>
<name>A0A9P9DFZ9_9HYPO</name>
<feature type="transmembrane region" description="Helical" evidence="8">
    <location>
        <begin position="119"/>
        <end position="142"/>
    </location>
</feature>
<feature type="transmembrane region" description="Helical" evidence="8">
    <location>
        <begin position="163"/>
        <end position="182"/>
    </location>
</feature>
<dbReference type="InterPro" id="IPR038665">
    <property type="entry name" value="Voltage-dep_anion_channel_sf"/>
</dbReference>
<dbReference type="PANTHER" id="PTHR31686">
    <property type="match status" value="1"/>
</dbReference>
<keyword evidence="6 8" id="KW-1133">Transmembrane helix</keyword>
<feature type="transmembrane region" description="Helical" evidence="8">
    <location>
        <begin position="305"/>
        <end position="324"/>
    </location>
</feature>
<evidence type="ECO:0000256" key="2">
    <source>
        <dbReference type="ARBA" id="ARBA00008566"/>
    </source>
</evidence>
<dbReference type="GO" id="GO:0005886">
    <property type="term" value="C:plasma membrane"/>
    <property type="evidence" value="ECO:0007669"/>
    <property type="project" value="UniProtKB-SubCell"/>
</dbReference>
<keyword evidence="10" id="KW-1185">Reference proteome</keyword>
<gene>
    <name evidence="9" type="ORF">EDB81DRAFT_848171</name>
</gene>
<proteinExistence type="inferred from homology"/>
<keyword evidence="5 8" id="KW-0812">Transmembrane</keyword>
<evidence type="ECO:0000256" key="5">
    <source>
        <dbReference type="ARBA" id="ARBA00022692"/>
    </source>
</evidence>
<evidence type="ECO:0000256" key="8">
    <source>
        <dbReference type="SAM" id="Phobius"/>
    </source>
</evidence>
<reference evidence="9" key="1">
    <citation type="journal article" date="2021" name="Nat. Commun.">
        <title>Genetic determinants of endophytism in the Arabidopsis root mycobiome.</title>
        <authorList>
            <person name="Mesny F."/>
            <person name="Miyauchi S."/>
            <person name="Thiergart T."/>
            <person name="Pickel B."/>
            <person name="Atanasova L."/>
            <person name="Karlsson M."/>
            <person name="Huettel B."/>
            <person name="Barry K.W."/>
            <person name="Haridas S."/>
            <person name="Chen C."/>
            <person name="Bauer D."/>
            <person name="Andreopoulos W."/>
            <person name="Pangilinan J."/>
            <person name="LaButti K."/>
            <person name="Riley R."/>
            <person name="Lipzen A."/>
            <person name="Clum A."/>
            <person name="Drula E."/>
            <person name="Henrissat B."/>
            <person name="Kohler A."/>
            <person name="Grigoriev I.V."/>
            <person name="Martin F.M."/>
            <person name="Hacquard S."/>
        </authorList>
    </citation>
    <scope>NUCLEOTIDE SEQUENCE</scope>
    <source>
        <strain evidence="9">MPI-CAGE-AT-0147</strain>
    </source>
</reference>
<dbReference type="Gene3D" id="1.50.10.150">
    <property type="entry name" value="Voltage-dependent anion channel"/>
    <property type="match status" value="1"/>
</dbReference>
<feature type="transmembrane region" description="Helical" evidence="8">
    <location>
        <begin position="280"/>
        <end position="298"/>
    </location>
</feature>
<protein>
    <submittedName>
        <fullName evidence="9">Voltage-dependent anion channel</fullName>
    </submittedName>
</protein>
<feature type="transmembrane region" description="Helical" evidence="8">
    <location>
        <begin position="336"/>
        <end position="358"/>
    </location>
</feature>
<comment type="subcellular location">
    <subcellularLocation>
        <location evidence="1">Cell membrane</location>
        <topology evidence="1">Multi-pass membrane protein</topology>
    </subcellularLocation>
</comment>
<feature type="transmembrane region" description="Helical" evidence="8">
    <location>
        <begin position="12"/>
        <end position="34"/>
    </location>
</feature>
<comment type="similarity">
    <text evidence="2">Belongs to the tellurite-resistance/dicarboxylate transporter (TDT) family.</text>
</comment>
<dbReference type="InterPro" id="IPR004695">
    <property type="entry name" value="SLAC1/Mae1/Ssu1/TehA"/>
</dbReference>
<accession>A0A9P9DFZ9</accession>
<dbReference type="AlphaFoldDB" id="A0A9P9DFZ9"/>
<evidence type="ECO:0000313" key="10">
    <source>
        <dbReference type="Proteomes" id="UP000738349"/>
    </source>
</evidence>
<evidence type="ECO:0000256" key="4">
    <source>
        <dbReference type="ARBA" id="ARBA00022475"/>
    </source>
</evidence>
<dbReference type="Pfam" id="PF03595">
    <property type="entry name" value="SLAC1"/>
    <property type="match status" value="1"/>
</dbReference>
<feature type="transmembrane region" description="Helical" evidence="8">
    <location>
        <begin position="85"/>
        <end position="107"/>
    </location>
</feature>
<evidence type="ECO:0000256" key="3">
    <source>
        <dbReference type="ARBA" id="ARBA00022448"/>
    </source>
</evidence>
<feature type="transmembrane region" description="Helical" evidence="8">
    <location>
        <begin position="188"/>
        <end position="212"/>
    </location>
</feature>
<dbReference type="PANTHER" id="PTHR31686:SF3">
    <property type="entry name" value="ACID TRANSPORT PROTEIN, PUTATIVE (AFU_ORTHOLOGUE AFUA_4G09410)-RELATED"/>
    <property type="match status" value="1"/>
</dbReference>
<evidence type="ECO:0000313" key="9">
    <source>
        <dbReference type="EMBL" id="KAH7118491.1"/>
    </source>
</evidence>
<dbReference type="GO" id="GO:0000319">
    <property type="term" value="F:sulfite transmembrane transporter activity"/>
    <property type="evidence" value="ECO:0007669"/>
    <property type="project" value="TreeGrafter"/>
</dbReference>
<dbReference type="EMBL" id="JAGMUV010000027">
    <property type="protein sequence ID" value="KAH7118491.1"/>
    <property type="molecule type" value="Genomic_DNA"/>
</dbReference>
<evidence type="ECO:0000256" key="7">
    <source>
        <dbReference type="ARBA" id="ARBA00023136"/>
    </source>
</evidence>
<keyword evidence="3" id="KW-0813">Transport</keyword>
<feature type="transmembrane region" description="Helical" evidence="8">
    <location>
        <begin position="46"/>
        <end position="64"/>
    </location>
</feature>